<feature type="transmembrane region" description="Helical" evidence="1">
    <location>
        <begin position="75"/>
        <end position="104"/>
    </location>
</feature>
<dbReference type="Pfam" id="PF01944">
    <property type="entry name" value="SpoIIM"/>
    <property type="match status" value="1"/>
</dbReference>
<protein>
    <submittedName>
        <fullName evidence="2">Unannotated protein</fullName>
    </submittedName>
</protein>
<dbReference type="EMBL" id="CAFBMX010000001">
    <property type="protein sequence ID" value="CAB4915879.1"/>
    <property type="molecule type" value="Genomic_DNA"/>
</dbReference>
<dbReference type="InterPro" id="IPR002798">
    <property type="entry name" value="SpoIIM-like"/>
</dbReference>
<accession>A0A6J7HJT8</accession>
<proteinExistence type="predicted"/>
<keyword evidence="1" id="KW-0812">Transmembrane</keyword>
<keyword evidence="1" id="KW-1133">Transmembrane helix</keyword>
<reference evidence="2" key="1">
    <citation type="submission" date="2020-05" db="EMBL/GenBank/DDBJ databases">
        <authorList>
            <person name="Chiriac C."/>
            <person name="Salcher M."/>
            <person name="Ghai R."/>
            <person name="Kavagutti S V."/>
        </authorList>
    </citation>
    <scope>NUCLEOTIDE SEQUENCE</scope>
</reference>
<name>A0A6J7HJT8_9ZZZZ</name>
<sequence length="234" mass="24762">MDPERLALTQGLRDTRGAFARWNARPWQVLGPWLAVSFATGAFLLLAVGVIASLSTPDPTTLLIPGLNEPAGLDAIGHILFRNSLVLLLHALACVAGFIAGASLPLQVQHRTGFSRRLHQHAGPLAIAFVGAATLFSLCTQAWILGTIAGDLAGQLDVSVGALLLTLLPHALPELTALFLPLAAWLVASRRGEWEDLLAATFVTVAIAVPVLVTAALIEVYVWPDLLRLASPLT</sequence>
<feature type="transmembrane region" description="Helical" evidence="1">
    <location>
        <begin position="158"/>
        <end position="185"/>
    </location>
</feature>
<gene>
    <name evidence="2" type="ORF">UFOPK3674_00234</name>
</gene>
<dbReference type="AlphaFoldDB" id="A0A6J7HJT8"/>
<evidence type="ECO:0000313" key="2">
    <source>
        <dbReference type="EMBL" id="CAB4915879.1"/>
    </source>
</evidence>
<feature type="transmembrane region" description="Helical" evidence="1">
    <location>
        <begin position="30"/>
        <end position="55"/>
    </location>
</feature>
<keyword evidence="1" id="KW-0472">Membrane</keyword>
<organism evidence="2">
    <name type="scientific">freshwater metagenome</name>
    <dbReference type="NCBI Taxonomy" id="449393"/>
    <lineage>
        <taxon>unclassified sequences</taxon>
        <taxon>metagenomes</taxon>
        <taxon>ecological metagenomes</taxon>
    </lineage>
</organism>
<evidence type="ECO:0000256" key="1">
    <source>
        <dbReference type="SAM" id="Phobius"/>
    </source>
</evidence>
<feature type="transmembrane region" description="Helical" evidence="1">
    <location>
        <begin position="125"/>
        <end position="146"/>
    </location>
</feature>
<feature type="transmembrane region" description="Helical" evidence="1">
    <location>
        <begin position="197"/>
        <end position="223"/>
    </location>
</feature>